<sequence>MMCWNKRKVCFKSVFYILIMILLCSCGESQKDHIEQLVKAWDGRIIYYPADLKFCSFKKDSMYNLQMPVREYTIVSYVDSIGCMSCKLQLQDWKLLISHLDDSFKEKVSCLLIFHPKNKEMLLDLLYRKRFTYPVCIDETDSFNKLNHLSTDMTFQTFLLDKNAKVIAIGNPIHSPLVKELYLNIISGKETFSQSRSQSLTFAFLSKDNINMGDFPWKQKQEAEVTLSNTGEKPLVINDVITSCGCMTAEFDKKPINQYKSANIRITYEAEYPEHFDKTITIYCNAKDSPFQLKVTGNAK</sequence>
<dbReference type="PROSITE" id="PS51257">
    <property type="entry name" value="PROKAR_LIPOPROTEIN"/>
    <property type="match status" value="1"/>
</dbReference>
<dbReference type="InterPro" id="IPR013783">
    <property type="entry name" value="Ig-like_fold"/>
</dbReference>
<evidence type="ECO:0000313" key="2">
    <source>
        <dbReference type="Proteomes" id="UP000288079"/>
    </source>
</evidence>
<dbReference type="Proteomes" id="UP000288079">
    <property type="component" value="Unassembled WGS sequence"/>
</dbReference>
<protein>
    <recommendedName>
        <fullName evidence="3">DUF1573 domain-containing protein</fullName>
    </recommendedName>
</protein>
<keyword evidence="2" id="KW-1185">Reference proteome</keyword>
<evidence type="ECO:0000313" key="1">
    <source>
        <dbReference type="EMBL" id="GCB34850.1"/>
    </source>
</evidence>
<proteinExistence type="predicted"/>
<reference evidence="1 2" key="1">
    <citation type="submission" date="2018-10" db="EMBL/GenBank/DDBJ databases">
        <title>Draft Genome Sequence of Bacteroides sp. KCTC 15687.</title>
        <authorList>
            <person name="Yu S.Y."/>
            <person name="Kim J.S."/>
            <person name="Oh B.S."/>
            <person name="Park S.H."/>
            <person name="Kang S.W."/>
            <person name="Park J.E."/>
            <person name="Choi S.H."/>
            <person name="Han K.I."/>
            <person name="Lee K.C."/>
            <person name="Eom M.K."/>
            <person name="Suh M.K."/>
            <person name="Lee D.H."/>
            <person name="Yoon H."/>
            <person name="Kim B."/>
            <person name="Yang S.J."/>
            <person name="Lee J.S."/>
            <person name="Lee J.H."/>
        </authorList>
    </citation>
    <scope>NUCLEOTIDE SEQUENCE [LARGE SCALE GENOMIC DNA]</scope>
    <source>
        <strain evidence="1 2">KCTC 15687</strain>
    </source>
</reference>
<organism evidence="1 2">
    <name type="scientific">Bacteroides faecalis</name>
    <dbReference type="NCBI Taxonomy" id="2447885"/>
    <lineage>
        <taxon>Bacteria</taxon>
        <taxon>Pseudomonadati</taxon>
        <taxon>Bacteroidota</taxon>
        <taxon>Bacteroidia</taxon>
        <taxon>Bacteroidales</taxon>
        <taxon>Bacteroidaceae</taxon>
        <taxon>Bacteroides</taxon>
    </lineage>
</organism>
<gene>
    <name evidence="1" type="ORF">KGMB02408_17950</name>
</gene>
<name>A0A401LTE2_9BACE</name>
<accession>A0A401LTE2</accession>
<dbReference type="Gene3D" id="2.60.40.10">
    <property type="entry name" value="Immunoglobulins"/>
    <property type="match status" value="1"/>
</dbReference>
<dbReference type="Pfam" id="PF07610">
    <property type="entry name" value="DUF1573"/>
    <property type="match status" value="1"/>
</dbReference>
<comment type="caution">
    <text evidence="1">The sequence shown here is derived from an EMBL/GenBank/DDBJ whole genome shotgun (WGS) entry which is preliminary data.</text>
</comment>
<dbReference type="PANTHER" id="PTHR37833">
    <property type="entry name" value="LIPOPROTEIN-RELATED"/>
    <property type="match status" value="1"/>
</dbReference>
<dbReference type="EMBL" id="BHWB01000004">
    <property type="protein sequence ID" value="GCB34850.1"/>
    <property type="molecule type" value="Genomic_DNA"/>
</dbReference>
<evidence type="ECO:0008006" key="3">
    <source>
        <dbReference type="Google" id="ProtNLM"/>
    </source>
</evidence>
<dbReference type="AlphaFoldDB" id="A0A401LTE2"/>
<dbReference type="InterPro" id="IPR011467">
    <property type="entry name" value="DUF1573"/>
</dbReference>
<dbReference type="PANTHER" id="PTHR37833:SF1">
    <property type="entry name" value="SIGNAL PEPTIDE PROTEIN"/>
    <property type="match status" value="1"/>
</dbReference>